<keyword evidence="4 6" id="KW-0472">Membrane</keyword>
<feature type="domain" description="Major facilitator superfamily (MFS) profile" evidence="7">
    <location>
        <begin position="59"/>
        <end position="486"/>
    </location>
</feature>
<dbReference type="HOGENOM" id="CLU_000960_2_6_11"/>
<dbReference type="SUPFAM" id="SSF103473">
    <property type="entry name" value="MFS general substrate transporter"/>
    <property type="match status" value="1"/>
</dbReference>
<reference evidence="8 9" key="1">
    <citation type="journal article" date="2011" name="Stand. Genomic Sci.">
        <title>Complete genome sequence of Thermomonospora curvata type strain (B9).</title>
        <authorList>
            <person name="Chertkov O."/>
            <person name="Sikorski J."/>
            <person name="Nolan M."/>
            <person name="Lapidus A."/>
            <person name="Lucas S."/>
            <person name="Del Rio T.G."/>
            <person name="Tice H."/>
            <person name="Cheng J.F."/>
            <person name="Goodwin L."/>
            <person name="Pitluck S."/>
            <person name="Liolios K."/>
            <person name="Ivanova N."/>
            <person name="Mavromatis K."/>
            <person name="Mikhailova N."/>
            <person name="Ovchinnikova G."/>
            <person name="Pati A."/>
            <person name="Chen A."/>
            <person name="Palaniappan K."/>
            <person name="Djao O.D."/>
            <person name="Land M."/>
            <person name="Hauser L."/>
            <person name="Chang Y.J."/>
            <person name="Jeffries C.D."/>
            <person name="Brettin T."/>
            <person name="Han C."/>
            <person name="Detter J.C."/>
            <person name="Rohde M."/>
            <person name="Goker M."/>
            <person name="Woyke T."/>
            <person name="Bristow J."/>
            <person name="Eisen J.A."/>
            <person name="Markowitz V."/>
            <person name="Hugenholtz P."/>
            <person name="Klenk H.P."/>
            <person name="Kyrpides N.C."/>
        </authorList>
    </citation>
    <scope>NUCLEOTIDE SEQUENCE [LARGE SCALE GENOMIC DNA]</scope>
    <source>
        <strain evidence="9">ATCC 19995 / DSM 43183 / JCM 3096 / KCTC 9072 / NBRC 15933 / NCIMB 10081 / Henssen B9</strain>
    </source>
</reference>
<accession>D1A7D1</accession>
<dbReference type="PRINTS" id="PR01036">
    <property type="entry name" value="TCRTETB"/>
</dbReference>
<dbReference type="PROSITE" id="PS50850">
    <property type="entry name" value="MFS"/>
    <property type="match status" value="1"/>
</dbReference>
<feature type="transmembrane region" description="Helical" evidence="6">
    <location>
        <begin position="306"/>
        <end position="330"/>
    </location>
</feature>
<feature type="transmembrane region" description="Helical" evidence="6">
    <location>
        <begin position="210"/>
        <end position="230"/>
    </location>
</feature>
<feature type="transmembrane region" description="Helical" evidence="6">
    <location>
        <begin position="153"/>
        <end position="170"/>
    </location>
</feature>
<proteinExistence type="predicted"/>
<dbReference type="RefSeq" id="WP_012855118.1">
    <property type="nucleotide sequence ID" value="NC_013510.1"/>
</dbReference>
<feature type="transmembrane region" description="Helical" evidence="6">
    <location>
        <begin position="367"/>
        <end position="388"/>
    </location>
</feature>
<evidence type="ECO:0000256" key="6">
    <source>
        <dbReference type="SAM" id="Phobius"/>
    </source>
</evidence>
<name>D1A7D1_THECD</name>
<evidence type="ECO:0000256" key="1">
    <source>
        <dbReference type="ARBA" id="ARBA00004651"/>
    </source>
</evidence>
<dbReference type="STRING" id="471852.Tcur_4819"/>
<keyword evidence="9" id="KW-1185">Reference proteome</keyword>
<evidence type="ECO:0000313" key="8">
    <source>
        <dbReference type="EMBL" id="ACZ00337.1"/>
    </source>
</evidence>
<protein>
    <submittedName>
        <fullName evidence="8">Major facilitator superfamily MFS_1</fullName>
    </submittedName>
</protein>
<keyword evidence="3 6" id="KW-1133">Transmembrane helix</keyword>
<feature type="transmembrane region" description="Helical" evidence="6">
    <location>
        <begin position="274"/>
        <end position="294"/>
    </location>
</feature>
<dbReference type="Proteomes" id="UP000001918">
    <property type="component" value="Chromosome"/>
</dbReference>
<gene>
    <name evidence="8" type="ordered locus">Tcur_4819</name>
</gene>
<feature type="region of interest" description="Disordered" evidence="5">
    <location>
        <begin position="18"/>
        <end position="48"/>
    </location>
</feature>
<dbReference type="PANTHER" id="PTHR23501">
    <property type="entry name" value="MAJOR FACILITATOR SUPERFAMILY"/>
    <property type="match status" value="1"/>
</dbReference>
<feature type="transmembrane region" description="Helical" evidence="6">
    <location>
        <begin position="251"/>
        <end position="268"/>
    </location>
</feature>
<feature type="transmembrane region" description="Helical" evidence="6">
    <location>
        <begin position="182"/>
        <end position="204"/>
    </location>
</feature>
<evidence type="ECO:0000259" key="7">
    <source>
        <dbReference type="PROSITE" id="PS50850"/>
    </source>
</evidence>
<feature type="compositionally biased region" description="Basic and acidic residues" evidence="5">
    <location>
        <begin position="30"/>
        <end position="44"/>
    </location>
</feature>
<keyword evidence="2 6" id="KW-0812">Transmembrane</keyword>
<feature type="transmembrane region" description="Helical" evidence="6">
    <location>
        <begin position="125"/>
        <end position="147"/>
    </location>
</feature>
<dbReference type="InterPro" id="IPR036259">
    <property type="entry name" value="MFS_trans_sf"/>
</dbReference>
<dbReference type="KEGG" id="tcu:Tcur_4819"/>
<evidence type="ECO:0000256" key="3">
    <source>
        <dbReference type="ARBA" id="ARBA00022989"/>
    </source>
</evidence>
<comment type="subcellular location">
    <subcellularLocation>
        <location evidence="1">Cell membrane</location>
        <topology evidence="1">Multi-pass membrane protein</topology>
    </subcellularLocation>
</comment>
<organism evidence="8 9">
    <name type="scientific">Thermomonospora curvata (strain ATCC 19995 / DSM 43183 / JCM 3096 / KCTC 9072 / NBRC 15933 / NCIMB 10081 / Henssen B9)</name>
    <dbReference type="NCBI Taxonomy" id="471852"/>
    <lineage>
        <taxon>Bacteria</taxon>
        <taxon>Bacillati</taxon>
        <taxon>Actinomycetota</taxon>
        <taxon>Actinomycetes</taxon>
        <taxon>Streptosporangiales</taxon>
        <taxon>Thermomonosporaceae</taxon>
        <taxon>Thermomonospora</taxon>
    </lineage>
</organism>
<feature type="transmembrane region" description="Helical" evidence="6">
    <location>
        <begin position="463"/>
        <end position="482"/>
    </location>
</feature>
<dbReference type="Pfam" id="PF07690">
    <property type="entry name" value="MFS_1"/>
    <property type="match status" value="1"/>
</dbReference>
<evidence type="ECO:0000256" key="2">
    <source>
        <dbReference type="ARBA" id="ARBA00022692"/>
    </source>
</evidence>
<evidence type="ECO:0000256" key="5">
    <source>
        <dbReference type="SAM" id="MobiDB-lite"/>
    </source>
</evidence>
<dbReference type="InterPro" id="IPR011701">
    <property type="entry name" value="MFS"/>
</dbReference>
<feature type="transmembrane region" description="Helical" evidence="6">
    <location>
        <begin position="394"/>
        <end position="418"/>
    </location>
</feature>
<dbReference type="PANTHER" id="PTHR23501:SF154">
    <property type="entry name" value="MULTIDRUG-EFFLUX TRANSPORTER RV1634-RELATED"/>
    <property type="match status" value="1"/>
</dbReference>
<feature type="transmembrane region" description="Helical" evidence="6">
    <location>
        <begin position="439"/>
        <end position="457"/>
    </location>
</feature>
<feature type="transmembrane region" description="Helical" evidence="6">
    <location>
        <begin position="336"/>
        <end position="355"/>
    </location>
</feature>
<dbReference type="eggNOG" id="COG0477">
    <property type="taxonomic scope" value="Bacteria"/>
</dbReference>
<feature type="transmembrane region" description="Helical" evidence="6">
    <location>
        <begin position="61"/>
        <end position="81"/>
    </location>
</feature>
<dbReference type="AlphaFoldDB" id="D1A7D1"/>
<dbReference type="Gene3D" id="1.20.1250.20">
    <property type="entry name" value="MFS general substrate transporter like domains"/>
    <property type="match status" value="1"/>
</dbReference>
<feature type="transmembrane region" description="Helical" evidence="6">
    <location>
        <begin position="93"/>
        <end position="113"/>
    </location>
</feature>
<dbReference type="GO" id="GO:0005886">
    <property type="term" value="C:plasma membrane"/>
    <property type="evidence" value="ECO:0007669"/>
    <property type="project" value="UniProtKB-SubCell"/>
</dbReference>
<sequence length="489" mass="49958">MEPGGTRARILAEATFFAESPKAPAATTATKEHPTDVESAKADPSRPAPGLLSGRYRLPTMGIVLVITLLAFETMAVGTVMPVVADDLDGLPLYGWSFSGMLIFSMLATVLAGGWIDRRGPARPLLSGLAVFVAGLVIAGTAPWMAALVAGRAVQGVGSGLTLVAVYVMVARVYPERLRPRVFAATSTAWVLPSLIGPSAGGVIAEHVHWRLVFLGLVPLVVPAALMLLPALRSIGRAEPQSAPSARQGRVKAAFVTAFAAAAVLYAADAPGLSALPAAVLGLAGLGWGLPRLLPPGTLRLRRGVPATVAARGLLAGAFFGTDVFIPLALTSLHGFSPTQAGLVLTLASLSWSAASQYQGRSRRPRAFFVLSGAVLVAVGVVATSVALQLSGWWAAPAWVVGGAGMGLALSGLSVLILNQSPVEEQGVNTSALQLSDTLGSSLAIGLAGALATAFGADRLELGLRTGAALLVVIAVVGVVAARRVEARP</sequence>
<evidence type="ECO:0000256" key="4">
    <source>
        <dbReference type="ARBA" id="ARBA00023136"/>
    </source>
</evidence>
<dbReference type="InterPro" id="IPR020846">
    <property type="entry name" value="MFS_dom"/>
</dbReference>
<evidence type="ECO:0000313" key="9">
    <source>
        <dbReference type="Proteomes" id="UP000001918"/>
    </source>
</evidence>
<dbReference type="GO" id="GO:0022857">
    <property type="term" value="F:transmembrane transporter activity"/>
    <property type="evidence" value="ECO:0007669"/>
    <property type="project" value="InterPro"/>
</dbReference>
<dbReference type="EMBL" id="CP001738">
    <property type="protein sequence ID" value="ACZ00337.1"/>
    <property type="molecule type" value="Genomic_DNA"/>
</dbReference>